<organism evidence="1 2">
    <name type="scientific">Vaccinium darrowii</name>
    <dbReference type="NCBI Taxonomy" id="229202"/>
    <lineage>
        <taxon>Eukaryota</taxon>
        <taxon>Viridiplantae</taxon>
        <taxon>Streptophyta</taxon>
        <taxon>Embryophyta</taxon>
        <taxon>Tracheophyta</taxon>
        <taxon>Spermatophyta</taxon>
        <taxon>Magnoliopsida</taxon>
        <taxon>eudicotyledons</taxon>
        <taxon>Gunneridae</taxon>
        <taxon>Pentapetalae</taxon>
        <taxon>asterids</taxon>
        <taxon>Ericales</taxon>
        <taxon>Ericaceae</taxon>
        <taxon>Vaccinioideae</taxon>
        <taxon>Vaccinieae</taxon>
        <taxon>Vaccinium</taxon>
    </lineage>
</organism>
<dbReference type="Proteomes" id="UP000828048">
    <property type="component" value="Chromosome 4"/>
</dbReference>
<evidence type="ECO:0000313" key="2">
    <source>
        <dbReference type="Proteomes" id="UP000828048"/>
    </source>
</evidence>
<gene>
    <name evidence="1" type="ORF">Vadar_003030</name>
</gene>
<reference evidence="1 2" key="1">
    <citation type="journal article" date="2021" name="Hortic Res">
        <title>High-quality reference genome and annotation aids understanding of berry development for evergreen blueberry (Vaccinium darrowii).</title>
        <authorList>
            <person name="Yu J."/>
            <person name="Hulse-Kemp A.M."/>
            <person name="Babiker E."/>
            <person name="Staton M."/>
        </authorList>
    </citation>
    <scope>NUCLEOTIDE SEQUENCE [LARGE SCALE GENOMIC DNA]</scope>
    <source>
        <strain evidence="2">cv. NJ 8807/NJ 8810</strain>
        <tissue evidence="1">Young leaf</tissue>
    </source>
</reference>
<comment type="caution">
    <text evidence="1">The sequence shown here is derived from an EMBL/GenBank/DDBJ whole genome shotgun (WGS) entry which is preliminary data.</text>
</comment>
<sequence length="647" mass="72578">MMTVQVEEEEEGTTNLLGGHRKRKREVRLTKSIATDYDSSSDDGDLIPAGTTKRLLCCFHGVVTNDGKDQFEFQVINLSNGRLFGRWRSIKRKRNRRIKSAPRVAAVFPRLTMGRFPASTSLAVMGTTLCCVGGDFSRDFFLLEAAKEDEVWQKGPPMLEYRSCPRVLAFGSNYLFVFGGCSTEPSPLSSSRAAWAHHQASWAEVYDKAKEEWTHLPPLPSGIPPPIGGRDTIFASVVDGGETSKLILVIWGDSFCKYDPTGHTWFCSHPSDLGLPTMITPDSVAIGSTVYSFVRSSGCLYAYDFDKRINFGGPLQCRNVENLLKEWSLDRDLILLPFPKANDGDNGEHHLCFVWCRNVPRLPRRSPYLLPSKPSFIDYTYLFFVEVRVCKVTSPRISLSSGYLDASVVRGGCCPINHPFRLRDAVLMVGDWDEVEGLEELSPYGAVCVTFDTACKLTLFELTVAVEAISRLSRNFPLRYIDGEGFRVTSLPYKPDCKGFVQKDEFILDEFQQDEGFKAFFNFIHYTTIALLRNANQSVFHVQMAGKVKTKHRNANQSVFHVQMAGKVKTKHSSRHHDDGWTIMAEKLGPRGKRGNGGEQKFTSMPDGFVRAFFVLVQQLKLFGVVNHNNIVSIPLVDFVTGPPKVL</sequence>
<keyword evidence="2" id="KW-1185">Reference proteome</keyword>
<dbReference type="EMBL" id="CM037154">
    <property type="protein sequence ID" value="KAH7859594.1"/>
    <property type="molecule type" value="Genomic_DNA"/>
</dbReference>
<name>A0ACB7Z1P1_9ERIC</name>
<evidence type="ECO:0000313" key="1">
    <source>
        <dbReference type="EMBL" id="KAH7859594.1"/>
    </source>
</evidence>
<accession>A0ACB7Z1P1</accession>
<proteinExistence type="predicted"/>
<protein>
    <submittedName>
        <fullName evidence="1">Uncharacterized protein</fullName>
    </submittedName>
</protein>